<dbReference type="InterPro" id="IPR050266">
    <property type="entry name" value="AB_hydrolase_sf"/>
</dbReference>
<protein>
    <submittedName>
        <fullName evidence="2">Alpha/beta fold hydrolase</fullName>
    </submittedName>
</protein>
<keyword evidence="2" id="KW-0378">Hydrolase</keyword>
<dbReference type="Gene3D" id="3.40.50.1820">
    <property type="entry name" value="alpha/beta hydrolase"/>
    <property type="match status" value="1"/>
</dbReference>
<feature type="domain" description="AB hydrolase-1" evidence="1">
    <location>
        <begin position="26"/>
        <end position="251"/>
    </location>
</feature>
<dbReference type="EMBL" id="WGGT01000010">
    <property type="protein sequence ID" value="MVQ45987.1"/>
    <property type="molecule type" value="Genomic_DNA"/>
</dbReference>
<evidence type="ECO:0000313" key="2">
    <source>
        <dbReference type="EMBL" id="MVQ45987.1"/>
    </source>
</evidence>
<reference evidence="2 3" key="1">
    <citation type="submission" date="2019-10" db="EMBL/GenBank/DDBJ databases">
        <title>Roseburia spp. ameliorate alcoholic fatty liver via restoration of gut barrier function.</title>
        <authorList>
            <person name="Seo B."/>
            <person name="Ko G."/>
        </authorList>
    </citation>
    <scope>NUCLEOTIDE SEQUENCE [LARGE SCALE GENOMIC DNA]</scope>
    <source>
        <strain evidence="2 3">SNUG30017</strain>
    </source>
</reference>
<organism evidence="2 3">
    <name type="scientific">Roseburia intestinalis</name>
    <dbReference type="NCBI Taxonomy" id="166486"/>
    <lineage>
        <taxon>Bacteria</taxon>
        <taxon>Bacillati</taxon>
        <taxon>Bacillota</taxon>
        <taxon>Clostridia</taxon>
        <taxon>Lachnospirales</taxon>
        <taxon>Lachnospiraceae</taxon>
        <taxon>Roseburia</taxon>
    </lineage>
</organism>
<dbReference type="InterPro" id="IPR000073">
    <property type="entry name" value="AB_hydrolase_1"/>
</dbReference>
<dbReference type="AlphaFoldDB" id="A0A6L6XGZ0"/>
<accession>A0A6L6XGZ0</accession>
<dbReference type="SUPFAM" id="SSF53474">
    <property type="entry name" value="alpha/beta-Hydrolases"/>
    <property type="match status" value="1"/>
</dbReference>
<dbReference type="PANTHER" id="PTHR43798">
    <property type="entry name" value="MONOACYLGLYCEROL LIPASE"/>
    <property type="match status" value="1"/>
</dbReference>
<sequence>MIENSYKTSCGCIRYFVNIIDKQKITLVFLPGLTADHRLFEKQIEYFENKQNVFVWDAPSHALSRPFTNNYSLADMAEWLYEILAKEEIYHPIIIGQSMGGYLAQMHMELYPDKIKGFISIDSAPLQKSYMTAMEIWLLERAEPLYKIYPWKALLRAGARGCAETDYGQNLMRKMMMSYDADPKEYARLAGFGYRMLAEAIKADLPYRISCPALLICGEKDKAGSAKSYNKKWHQREGLPLKWIKNAGHNSNTDQPDEVNRLIEKFIRGVECI</sequence>
<proteinExistence type="predicted"/>
<dbReference type="RefSeq" id="WP_157350563.1">
    <property type="nucleotide sequence ID" value="NZ_WGGT01000010.1"/>
</dbReference>
<dbReference type="Proteomes" id="UP000479531">
    <property type="component" value="Unassembled WGS sequence"/>
</dbReference>
<comment type="caution">
    <text evidence="2">The sequence shown here is derived from an EMBL/GenBank/DDBJ whole genome shotgun (WGS) entry which is preliminary data.</text>
</comment>
<evidence type="ECO:0000313" key="3">
    <source>
        <dbReference type="Proteomes" id="UP000479531"/>
    </source>
</evidence>
<evidence type="ECO:0000259" key="1">
    <source>
        <dbReference type="Pfam" id="PF00561"/>
    </source>
</evidence>
<dbReference type="InterPro" id="IPR029058">
    <property type="entry name" value="AB_hydrolase_fold"/>
</dbReference>
<gene>
    <name evidence="2" type="ORF">GCK47_09770</name>
</gene>
<dbReference type="Pfam" id="PF00561">
    <property type="entry name" value="Abhydrolase_1"/>
    <property type="match status" value="1"/>
</dbReference>
<dbReference type="GO" id="GO:0016787">
    <property type="term" value="F:hydrolase activity"/>
    <property type="evidence" value="ECO:0007669"/>
    <property type="project" value="UniProtKB-KW"/>
</dbReference>
<name>A0A6L6XGZ0_9FIRM</name>